<dbReference type="Proteomes" id="UP000321822">
    <property type="component" value="Unassembled WGS sequence"/>
</dbReference>
<proteinExistence type="predicted"/>
<accession>A0A5C6QIG3</accession>
<dbReference type="OrthoDB" id="6401273at2"/>
<keyword evidence="1" id="KW-0175">Coiled coil</keyword>
<protein>
    <submittedName>
        <fullName evidence="2">Uncharacterized protein</fullName>
    </submittedName>
</protein>
<dbReference type="EMBL" id="VOLT01000004">
    <property type="protein sequence ID" value="TWX68480.1"/>
    <property type="molecule type" value="Genomic_DNA"/>
</dbReference>
<gene>
    <name evidence="2" type="ORF">ESZ36_08245</name>
</gene>
<evidence type="ECO:0000256" key="1">
    <source>
        <dbReference type="SAM" id="Coils"/>
    </source>
</evidence>
<reference evidence="2 3" key="1">
    <citation type="submission" date="2019-07" db="EMBL/GenBank/DDBJ databases">
        <title>Genomes of sea-ice associated Colwellia species.</title>
        <authorList>
            <person name="Bowman J.P."/>
        </authorList>
    </citation>
    <scope>NUCLEOTIDE SEQUENCE [LARGE SCALE GENOMIC DNA]</scope>
    <source>
        <strain evidence="2 3">ACAM 459</strain>
    </source>
</reference>
<keyword evidence="3" id="KW-1185">Reference proteome</keyword>
<organism evidence="2 3">
    <name type="scientific">Colwellia demingiae</name>
    <dbReference type="NCBI Taxonomy" id="89401"/>
    <lineage>
        <taxon>Bacteria</taxon>
        <taxon>Pseudomonadati</taxon>
        <taxon>Pseudomonadota</taxon>
        <taxon>Gammaproteobacteria</taxon>
        <taxon>Alteromonadales</taxon>
        <taxon>Colwelliaceae</taxon>
        <taxon>Colwellia</taxon>
    </lineage>
</organism>
<name>A0A5C6QIG3_9GAMM</name>
<dbReference type="AlphaFoldDB" id="A0A5C6QIG3"/>
<feature type="coiled-coil region" evidence="1">
    <location>
        <begin position="153"/>
        <end position="212"/>
    </location>
</feature>
<evidence type="ECO:0000313" key="3">
    <source>
        <dbReference type="Proteomes" id="UP000321822"/>
    </source>
</evidence>
<dbReference type="RefSeq" id="WP_146786213.1">
    <property type="nucleotide sequence ID" value="NZ_VOLT01000004.1"/>
</dbReference>
<comment type="caution">
    <text evidence="2">The sequence shown here is derived from an EMBL/GenBank/DDBJ whole genome shotgun (WGS) entry which is preliminary data.</text>
</comment>
<evidence type="ECO:0000313" key="2">
    <source>
        <dbReference type="EMBL" id="TWX68480.1"/>
    </source>
</evidence>
<sequence>MEIQRKEAIKRIEQKIDILEKWLNSEIPFSLTSKKTRMIEKNGGFELEYFPTSVSGLRNWNGSKNNSDVIKKYNIPKQMTSTTTWEATPTYMRERVTGTKAIASLFIRLKEKAIIQRDSGRISKVKELEATVTRVKQNHMAIAHEMIGLRLENDTLTAEVYIAEQKLEGLKSQHKVEIEWRNKADIQKKSQITELEKQNIILQKQLLKISNESGIYPEELTQKTNVVPFDIGDK</sequence>